<accession>A0A0V8QG47</accession>
<protein>
    <recommendedName>
        <fullName evidence="4">DUF2225 domain-containing protein</fullName>
    </recommendedName>
</protein>
<feature type="coiled-coil region" evidence="1">
    <location>
        <begin position="255"/>
        <end position="282"/>
    </location>
</feature>
<dbReference type="AlphaFoldDB" id="A0A0V8QG47"/>
<evidence type="ECO:0000256" key="1">
    <source>
        <dbReference type="SAM" id="Coils"/>
    </source>
</evidence>
<gene>
    <name evidence="2" type="ORF">ASU35_09155</name>
</gene>
<dbReference type="Proteomes" id="UP000054874">
    <property type="component" value="Unassembled WGS sequence"/>
</dbReference>
<comment type="caution">
    <text evidence="2">The sequence shown here is derived from an EMBL/GenBank/DDBJ whole genome shotgun (WGS) entry which is preliminary data.</text>
</comment>
<keyword evidence="3" id="KW-1185">Reference proteome</keyword>
<sequence>MGIFSGLENFGLGKLKNIDVYEDERAKTEKNGDVKQAEKPKITEADILFEKSYICPCCDKEFKVKTVRTGKVKLESADTDLRPKYQLVDALKYDAIVCPNCGYAALNRFFNYLASVQRKLIKENISGNFKGLEETGAAYTYDDAIARHKLALVNTIVKKGKTSERAYTCLKLAWILRGKAETLPKETPDYDKVMKELKSEEDELILNAYDGFTQAFMKENFPICGMDELTSTYLVADLARRSGRYDEALRWISKVITARDANERIKNKARELKELIREDCQEIE</sequence>
<evidence type="ECO:0000313" key="2">
    <source>
        <dbReference type="EMBL" id="KSV59395.1"/>
    </source>
</evidence>
<evidence type="ECO:0008006" key="4">
    <source>
        <dbReference type="Google" id="ProtNLM"/>
    </source>
</evidence>
<keyword evidence="1" id="KW-0175">Coiled coil</keyword>
<proteinExistence type="predicted"/>
<dbReference type="RefSeq" id="WP_058352380.1">
    <property type="nucleotide sequence ID" value="NZ_CABMMD010000146.1"/>
</dbReference>
<dbReference type="InterPro" id="IPR018708">
    <property type="entry name" value="DUF2225"/>
</dbReference>
<organism evidence="2 3">
    <name type="scientific">Acetivibrio ethanolgignens</name>
    <dbReference type="NCBI Taxonomy" id="290052"/>
    <lineage>
        <taxon>Bacteria</taxon>
        <taxon>Bacillati</taxon>
        <taxon>Bacillota</taxon>
        <taxon>Clostridia</taxon>
        <taxon>Eubacteriales</taxon>
        <taxon>Oscillospiraceae</taxon>
        <taxon>Acetivibrio</taxon>
    </lineage>
</organism>
<reference evidence="2 3" key="1">
    <citation type="submission" date="2015-11" db="EMBL/GenBank/DDBJ databases">
        <title>Butyribacter intestini gen. nov., sp. nov., a butyric acid-producing bacterium of the family Lachnospiraceae isolated from the human faeces.</title>
        <authorList>
            <person name="Zou Y."/>
            <person name="Xue W."/>
            <person name="Luo G."/>
            <person name="Lv M."/>
        </authorList>
    </citation>
    <scope>NUCLEOTIDE SEQUENCE [LARGE SCALE GENOMIC DNA]</scope>
    <source>
        <strain evidence="2 3">ACET-33324</strain>
    </source>
</reference>
<dbReference type="Pfam" id="PF09986">
    <property type="entry name" value="DUF2225"/>
    <property type="match status" value="1"/>
</dbReference>
<name>A0A0V8QG47_9FIRM</name>
<dbReference type="OrthoDB" id="9780343at2"/>
<dbReference type="STRING" id="290052.ASU35_09155"/>
<dbReference type="EMBL" id="LNAM01000146">
    <property type="protein sequence ID" value="KSV59395.1"/>
    <property type="molecule type" value="Genomic_DNA"/>
</dbReference>
<evidence type="ECO:0000313" key="3">
    <source>
        <dbReference type="Proteomes" id="UP000054874"/>
    </source>
</evidence>